<gene>
    <name evidence="1" type="ORF">Dsin_019044</name>
</gene>
<organism evidence="1 2">
    <name type="scientific">Dipteronia sinensis</name>
    <dbReference type="NCBI Taxonomy" id="43782"/>
    <lineage>
        <taxon>Eukaryota</taxon>
        <taxon>Viridiplantae</taxon>
        <taxon>Streptophyta</taxon>
        <taxon>Embryophyta</taxon>
        <taxon>Tracheophyta</taxon>
        <taxon>Spermatophyta</taxon>
        <taxon>Magnoliopsida</taxon>
        <taxon>eudicotyledons</taxon>
        <taxon>Gunneridae</taxon>
        <taxon>Pentapetalae</taxon>
        <taxon>rosids</taxon>
        <taxon>malvids</taxon>
        <taxon>Sapindales</taxon>
        <taxon>Sapindaceae</taxon>
        <taxon>Hippocastanoideae</taxon>
        <taxon>Acereae</taxon>
        <taxon>Dipteronia</taxon>
    </lineage>
</organism>
<evidence type="ECO:0008006" key="3">
    <source>
        <dbReference type="Google" id="ProtNLM"/>
    </source>
</evidence>
<dbReference type="AlphaFoldDB" id="A0AAE0A7X9"/>
<dbReference type="PANTHER" id="PTHR33116">
    <property type="entry name" value="REVERSE TRANSCRIPTASE ZINC-BINDING DOMAIN-CONTAINING PROTEIN-RELATED-RELATED"/>
    <property type="match status" value="1"/>
</dbReference>
<accession>A0AAE0A7X9</accession>
<dbReference type="PANTHER" id="PTHR33116:SF86">
    <property type="entry name" value="REVERSE TRANSCRIPTASE DOMAIN-CONTAINING PROTEIN"/>
    <property type="match status" value="1"/>
</dbReference>
<dbReference type="EMBL" id="JANJYJ010000006">
    <property type="protein sequence ID" value="KAK3204998.1"/>
    <property type="molecule type" value="Genomic_DNA"/>
</dbReference>
<protein>
    <recommendedName>
        <fullName evidence="3">Reverse transcriptase</fullName>
    </recommendedName>
</protein>
<evidence type="ECO:0000313" key="1">
    <source>
        <dbReference type="EMBL" id="KAK3204998.1"/>
    </source>
</evidence>
<proteinExistence type="predicted"/>
<comment type="caution">
    <text evidence="1">The sequence shown here is derived from an EMBL/GenBank/DDBJ whole genome shotgun (WGS) entry which is preliminary data.</text>
</comment>
<name>A0AAE0A7X9_9ROSI</name>
<keyword evidence="2" id="KW-1185">Reference proteome</keyword>
<dbReference type="Proteomes" id="UP001281410">
    <property type="component" value="Unassembled WGS sequence"/>
</dbReference>
<reference evidence="1" key="1">
    <citation type="journal article" date="2023" name="Plant J.">
        <title>Genome sequences and population genomics provide insights into the demographic history, inbreeding, and mutation load of two 'living fossil' tree species of Dipteronia.</title>
        <authorList>
            <person name="Feng Y."/>
            <person name="Comes H.P."/>
            <person name="Chen J."/>
            <person name="Zhu S."/>
            <person name="Lu R."/>
            <person name="Zhang X."/>
            <person name="Li P."/>
            <person name="Qiu J."/>
            <person name="Olsen K.M."/>
            <person name="Qiu Y."/>
        </authorList>
    </citation>
    <scope>NUCLEOTIDE SEQUENCE</scope>
    <source>
        <strain evidence="1">NBL</strain>
    </source>
</reference>
<sequence length="229" mass="26100">MGSMALKLDMSKAYDWVEWIFLTKMMEKLGFFDRWIDDNLMFAKASVPECVVLPRILEEYAKASVQIINFQLGGIMGVRLVDCHECYLGLPSFASRGKEILLKAIVQAIPTYAMGLFQLPKSLIKEIHMMCARFWWGSSVATKKIHWCTRKKLCMSKDVGGLRFRDLLIFNNALIAKQCLILISKPDFLTARVLKGCYYADTSFSEAKSRSSGSMIWKGLIWGRDIIEA</sequence>
<evidence type="ECO:0000313" key="2">
    <source>
        <dbReference type="Proteomes" id="UP001281410"/>
    </source>
</evidence>